<name>A0A317MS86_9GAMM</name>
<dbReference type="HAMAP" id="MF_01186">
    <property type="entry name" value="LPS_assembly_LptE"/>
    <property type="match status" value="1"/>
</dbReference>
<accession>A0A317MS86</accession>
<comment type="subcellular location">
    <subcellularLocation>
        <location evidence="6">Cell outer membrane</location>
        <topology evidence="6">Lipid-anchor</topology>
    </subcellularLocation>
</comment>
<keyword evidence="3 6" id="KW-0564">Palmitate</keyword>
<comment type="function">
    <text evidence="6">Together with LptD, is involved in the assembly of lipopolysaccharide (LPS) at the surface of the outer membrane. Required for the proper assembly of LptD. Binds LPS and may serve as the LPS recognition site at the outer membrane.</text>
</comment>
<organism evidence="7 8">
    <name type="scientific">Plasticicumulans acidivorans</name>
    <dbReference type="NCBI Taxonomy" id="886464"/>
    <lineage>
        <taxon>Bacteria</taxon>
        <taxon>Pseudomonadati</taxon>
        <taxon>Pseudomonadota</taxon>
        <taxon>Gammaproteobacteria</taxon>
        <taxon>Candidatus Competibacteraceae</taxon>
        <taxon>Plasticicumulans</taxon>
    </lineage>
</organism>
<evidence type="ECO:0000256" key="3">
    <source>
        <dbReference type="ARBA" id="ARBA00023139"/>
    </source>
</evidence>
<dbReference type="InterPro" id="IPR007485">
    <property type="entry name" value="LPS_assembly_LptE"/>
</dbReference>
<evidence type="ECO:0000256" key="4">
    <source>
        <dbReference type="ARBA" id="ARBA00023237"/>
    </source>
</evidence>
<keyword evidence="4 6" id="KW-0998">Cell outer membrane</keyword>
<dbReference type="OrthoDB" id="7349153at2"/>
<dbReference type="PROSITE" id="PS51257">
    <property type="entry name" value="PROKAR_LIPOPROTEIN"/>
    <property type="match status" value="1"/>
</dbReference>
<dbReference type="Pfam" id="PF04390">
    <property type="entry name" value="LptE"/>
    <property type="match status" value="1"/>
</dbReference>
<gene>
    <name evidence="6" type="primary">lptE</name>
    <name evidence="7" type="ORF">C7443_111109</name>
</gene>
<comment type="caution">
    <text evidence="7">The sequence shown here is derived from an EMBL/GenBank/DDBJ whole genome shotgun (WGS) entry which is preliminary data.</text>
</comment>
<dbReference type="GO" id="GO:0009279">
    <property type="term" value="C:cell outer membrane"/>
    <property type="evidence" value="ECO:0007669"/>
    <property type="project" value="UniProtKB-SubCell"/>
</dbReference>
<evidence type="ECO:0000256" key="5">
    <source>
        <dbReference type="ARBA" id="ARBA00023288"/>
    </source>
</evidence>
<keyword evidence="1 6" id="KW-0732">Signal</keyword>
<dbReference type="PANTHER" id="PTHR38098:SF1">
    <property type="entry name" value="LPS-ASSEMBLY LIPOPROTEIN LPTE"/>
    <property type="match status" value="1"/>
</dbReference>
<dbReference type="GO" id="GO:0015920">
    <property type="term" value="P:lipopolysaccharide transport"/>
    <property type="evidence" value="ECO:0007669"/>
    <property type="project" value="TreeGrafter"/>
</dbReference>
<keyword evidence="8" id="KW-1185">Reference proteome</keyword>
<dbReference type="GO" id="GO:0001530">
    <property type="term" value="F:lipopolysaccharide binding"/>
    <property type="evidence" value="ECO:0007669"/>
    <property type="project" value="TreeGrafter"/>
</dbReference>
<dbReference type="GO" id="GO:0043165">
    <property type="term" value="P:Gram-negative-bacterium-type cell outer membrane assembly"/>
    <property type="evidence" value="ECO:0007669"/>
    <property type="project" value="UniProtKB-UniRule"/>
</dbReference>
<keyword evidence="5 6" id="KW-0449">Lipoprotein</keyword>
<evidence type="ECO:0000256" key="6">
    <source>
        <dbReference type="HAMAP-Rule" id="MF_01186"/>
    </source>
</evidence>
<evidence type="ECO:0000313" key="7">
    <source>
        <dbReference type="EMBL" id="PWV59337.1"/>
    </source>
</evidence>
<protein>
    <recommendedName>
        <fullName evidence="6">LPS-assembly lipoprotein LptE</fullName>
    </recommendedName>
</protein>
<proteinExistence type="inferred from homology"/>
<dbReference type="AlphaFoldDB" id="A0A317MS86"/>
<comment type="similarity">
    <text evidence="6">Belongs to the LptE lipoprotein family.</text>
</comment>
<evidence type="ECO:0000256" key="1">
    <source>
        <dbReference type="ARBA" id="ARBA00022729"/>
    </source>
</evidence>
<dbReference type="Gene3D" id="3.30.160.150">
    <property type="entry name" value="Lipoprotein like domain"/>
    <property type="match status" value="1"/>
</dbReference>
<dbReference type="PANTHER" id="PTHR38098">
    <property type="entry name" value="LPS-ASSEMBLY LIPOPROTEIN LPTE"/>
    <property type="match status" value="1"/>
</dbReference>
<keyword evidence="2 6" id="KW-0472">Membrane</keyword>
<dbReference type="Proteomes" id="UP000246569">
    <property type="component" value="Unassembled WGS sequence"/>
</dbReference>
<dbReference type="GO" id="GO:1990351">
    <property type="term" value="C:transporter complex"/>
    <property type="evidence" value="ECO:0007669"/>
    <property type="project" value="TreeGrafter"/>
</dbReference>
<reference evidence="7 8" key="1">
    <citation type="submission" date="2018-05" db="EMBL/GenBank/DDBJ databases">
        <title>Genomic Encyclopedia of Type Strains, Phase IV (KMG-IV): sequencing the most valuable type-strain genomes for metagenomic binning, comparative biology and taxonomic classification.</title>
        <authorList>
            <person name="Goeker M."/>
        </authorList>
    </citation>
    <scope>NUCLEOTIDE SEQUENCE [LARGE SCALE GENOMIC DNA]</scope>
    <source>
        <strain evidence="7 8">DSM 23606</strain>
    </source>
</reference>
<evidence type="ECO:0000256" key="2">
    <source>
        <dbReference type="ARBA" id="ARBA00023136"/>
    </source>
</evidence>
<sequence length="164" mass="17713">MRLLPALLAASLMLFAGCGFHLRGQLDVPPAMQRIYLDVAGGPGSPLHRELERVLLINGIHPVKTPAEAGARLAVGPEHSEKRLLVKGTQGSAVEYEIRYSLPYTLSGSDGKPLMPADTIQLSRDLLYSESAVLGRDTGETRAINDMRSEAVQAIMRRAAAQAR</sequence>
<dbReference type="EMBL" id="QGTJ01000011">
    <property type="protein sequence ID" value="PWV59337.1"/>
    <property type="molecule type" value="Genomic_DNA"/>
</dbReference>
<dbReference type="RefSeq" id="WP_110019745.1">
    <property type="nucleotide sequence ID" value="NZ_QGTJ01000011.1"/>
</dbReference>
<evidence type="ECO:0000313" key="8">
    <source>
        <dbReference type="Proteomes" id="UP000246569"/>
    </source>
</evidence>
<comment type="subunit">
    <text evidence="6">Component of the lipopolysaccharide transport and assembly complex. Interacts with LptD.</text>
</comment>